<evidence type="ECO:0000313" key="4">
    <source>
        <dbReference type="Proteomes" id="UP000001208"/>
    </source>
</evidence>
<dbReference type="OrthoDB" id="9807770at2"/>
<dbReference type="HOGENOM" id="CLU_135650_3_1_10"/>
<evidence type="ECO:0000259" key="2">
    <source>
        <dbReference type="PROSITE" id="PS50164"/>
    </source>
</evidence>
<dbReference type="PANTHER" id="PTHR34477">
    <property type="entry name" value="UPF0213 PROTEIN YHBQ"/>
    <property type="match status" value="1"/>
</dbReference>
<keyword evidence="4" id="KW-1185">Reference proteome</keyword>
<dbReference type="AlphaFoldDB" id="B3QV02"/>
<name>B3QV02_CHLT3</name>
<comment type="similarity">
    <text evidence="1">Belongs to the UPF0213 family.</text>
</comment>
<dbReference type="RefSeq" id="WP_012500586.1">
    <property type="nucleotide sequence ID" value="NC_011026.1"/>
</dbReference>
<dbReference type="eggNOG" id="COG2827">
    <property type="taxonomic scope" value="Bacteria"/>
</dbReference>
<dbReference type="InterPro" id="IPR035901">
    <property type="entry name" value="GIY-YIG_endonuc_sf"/>
</dbReference>
<dbReference type="Gene3D" id="3.40.1440.10">
    <property type="entry name" value="GIY-YIG endonuclease"/>
    <property type="match status" value="1"/>
</dbReference>
<reference evidence="3 4" key="1">
    <citation type="submission" date="2008-06" db="EMBL/GenBank/DDBJ databases">
        <title>Complete sequence of Chloroherpeton thalassium ATCC 35110.</title>
        <authorList>
            <consortium name="US DOE Joint Genome Institute"/>
            <person name="Lucas S."/>
            <person name="Copeland A."/>
            <person name="Lapidus A."/>
            <person name="Glavina del Rio T."/>
            <person name="Dalin E."/>
            <person name="Tice H."/>
            <person name="Bruce D."/>
            <person name="Goodwin L."/>
            <person name="Pitluck S."/>
            <person name="Schmutz J."/>
            <person name="Larimer F."/>
            <person name="Land M."/>
            <person name="Hauser L."/>
            <person name="Kyrpides N."/>
            <person name="Mikhailova N."/>
            <person name="Liu Z."/>
            <person name="Li T."/>
            <person name="Zhao F."/>
            <person name="Overmann J."/>
            <person name="Bryant D.A."/>
            <person name="Richardson P."/>
        </authorList>
    </citation>
    <scope>NUCLEOTIDE SEQUENCE [LARGE SCALE GENOMIC DNA]</scope>
    <source>
        <strain evidence="4">ATCC 35110 / GB-78</strain>
    </source>
</reference>
<dbReference type="Proteomes" id="UP000001208">
    <property type="component" value="Chromosome"/>
</dbReference>
<accession>B3QV02</accession>
<sequence length="102" mass="12104">MKDYYVYILANKKNGTLYTGMTNNIQRRMYEHKHKLIDGFSKKYGLNHLVHLEICQDVSAAIAREKQIKGWKREKKVALIESRNPTWKDLCDEFGFCFESRT</sequence>
<dbReference type="KEGG" id="cts:Ctha_2051"/>
<dbReference type="Pfam" id="PF01541">
    <property type="entry name" value="GIY-YIG"/>
    <property type="match status" value="1"/>
</dbReference>
<protein>
    <submittedName>
        <fullName evidence="3">Excinuclease ABC C subunit domain protein</fullName>
    </submittedName>
</protein>
<evidence type="ECO:0000313" key="3">
    <source>
        <dbReference type="EMBL" id="ACF14503.1"/>
    </source>
</evidence>
<dbReference type="EMBL" id="CP001100">
    <property type="protein sequence ID" value="ACF14503.1"/>
    <property type="molecule type" value="Genomic_DNA"/>
</dbReference>
<dbReference type="InterPro" id="IPR000305">
    <property type="entry name" value="GIY-YIG_endonuc"/>
</dbReference>
<dbReference type="SUPFAM" id="SSF82771">
    <property type="entry name" value="GIY-YIG endonuclease"/>
    <property type="match status" value="1"/>
</dbReference>
<dbReference type="PANTHER" id="PTHR34477:SF5">
    <property type="entry name" value="BSL5627 PROTEIN"/>
    <property type="match status" value="1"/>
</dbReference>
<evidence type="ECO:0000256" key="1">
    <source>
        <dbReference type="ARBA" id="ARBA00007435"/>
    </source>
</evidence>
<dbReference type="InterPro" id="IPR050190">
    <property type="entry name" value="UPF0213_domain"/>
</dbReference>
<gene>
    <name evidence="3" type="ordered locus">Ctha_2051</name>
</gene>
<dbReference type="CDD" id="cd10448">
    <property type="entry name" value="GIY-YIG_unchar_3"/>
    <property type="match status" value="1"/>
</dbReference>
<organism evidence="3 4">
    <name type="scientific">Chloroherpeton thalassium (strain ATCC 35110 / GB-78)</name>
    <dbReference type="NCBI Taxonomy" id="517418"/>
    <lineage>
        <taxon>Bacteria</taxon>
        <taxon>Pseudomonadati</taxon>
        <taxon>Chlorobiota</taxon>
        <taxon>Chlorobiia</taxon>
        <taxon>Chlorobiales</taxon>
        <taxon>Chloroherpetonaceae</taxon>
        <taxon>Chloroherpeton</taxon>
    </lineage>
</organism>
<proteinExistence type="inferred from homology"/>
<feature type="domain" description="GIY-YIG" evidence="2">
    <location>
        <begin position="2"/>
        <end position="78"/>
    </location>
</feature>
<dbReference type="PROSITE" id="PS50164">
    <property type="entry name" value="GIY_YIG"/>
    <property type="match status" value="1"/>
</dbReference>